<evidence type="ECO:0000256" key="4">
    <source>
        <dbReference type="ARBA" id="ARBA00005189"/>
    </source>
</evidence>
<evidence type="ECO:0000256" key="19">
    <source>
        <dbReference type="SAM" id="Phobius"/>
    </source>
</evidence>
<evidence type="ECO:0000256" key="15">
    <source>
        <dbReference type="ARBA" id="ARBA00023136"/>
    </source>
</evidence>
<dbReference type="GO" id="GO:0016024">
    <property type="term" value="P:CDP-diacylglycerol biosynthetic process"/>
    <property type="evidence" value="ECO:0007669"/>
    <property type="project" value="TreeGrafter"/>
</dbReference>
<keyword evidence="14" id="KW-0443">Lipid metabolism</keyword>
<evidence type="ECO:0000256" key="17">
    <source>
        <dbReference type="ARBA" id="ARBA00023264"/>
    </source>
</evidence>
<evidence type="ECO:0000313" key="21">
    <source>
        <dbReference type="Proteomes" id="UP000683421"/>
    </source>
</evidence>
<feature type="transmembrane region" description="Helical" evidence="19">
    <location>
        <begin position="105"/>
        <end position="122"/>
    </location>
</feature>
<dbReference type="PROSITE" id="PS01315">
    <property type="entry name" value="CDS"/>
    <property type="match status" value="1"/>
</dbReference>
<keyword evidence="15 19" id="KW-0472">Membrane</keyword>
<dbReference type="InterPro" id="IPR000374">
    <property type="entry name" value="PC_trans"/>
</dbReference>
<sequence>MKERIITGVLLVIFVFAGLVYASDYLFGVGVFLVAMLSAYEWLKFTKISQQETVNYLVIFMIILFVVSEFFVYIQYVFPIFWLYAIYRLSGYERQKFDALSTNEMLILGVFAISPFAASLYVLHTNSIAWIFMFILVVAGADSGAYFTGKAMGNRKMLPRLSPNKTIEGLLGGMACAVVIAVIFLLFMDLSIFEYVSMVVISAVVAALSVVGDVFESMMKRIAGVKDSGNILPGHGGVLDRLDGYMPALPIFVTLGYLAGVFVV</sequence>
<evidence type="ECO:0000256" key="5">
    <source>
        <dbReference type="ARBA" id="ARBA00010185"/>
    </source>
</evidence>
<accession>A0AAJ4NPS8</accession>
<organism evidence="20 21">
    <name type="scientific">Francisella salimarina</name>
    <dbReference type="NCBI Taxonomy" id="2599927"/>
    <lineage>
        <taxon>Bacteria</taxon>
        <taxon>Pseudomonadati</taxon>
        <taxon>Pseudomonadota</taxon>
        <taxon>Gammaproteobacteria</taxon>
        <taxon>Thiotrichales</taxon>
        <taxon>Francisellaceae</taxon>
        <taxon>Francisella</taxon>
    </lineage>
</organism>
<evidence type="ECO:0000313" key="20">
    <source>
        <dbReference type="EMBL" id="QWU99511.1"/>
    </source>
</evidence>
<comment type="similarity">
    <text evidence="5 18">Belongs to the CDS family.</text>
</comment>
<keyword evidence="16" id="KW-0594">Phospholipid biosynthesis</keyword>
<dbReference type="Pfam" id="PF01148">
    <property type="entry name" value="CTP_transf_1"/>
    <property type="match status" value="1"/>
</dbReference>
<dbReference type="GO" id="GO:0004605">
    <property type="term" value="F:phosphatidate cytidylyltransferase activity"/>
    <property type="evidence" value="ECO:0007669"/>
    <property type="project" value="UniProtKB-EC"/>
</dbReference>
<evidence type="ECO:0000256" key="11">
    <source>
        <dbReference type="ARBA" id="ARBA00022692"/>
    </source>
</evidence>
<feature type="transmembrane region" description="Helical" evidence="19">
    <location>
        <begin position="169"/>
        <end position="187"/>
    </location>
</feature>
<evidence type="ECO:0000256" key="6">
    <source>
        <dbReference type="ARBA" id="ARBA00012487"/>
    </source>
</evidence>
<comment type="subcellular location">
    <subcellularLocation>
        <location evidence="2">Cell membrane</location>
        <topology evidence="2">Multi-pass membrane protein</topology>
    </subcellularLocation>
</comment>
<evidence type="ECO:0000256" key="1">
    <source>
        <dbReference type="ARBA" id="ARBA00001698"/>
    </source>
</evidence>
<evidence type="ECO:0000256" key="7">
    <source>
        <dbReference type="ARBA" id="ARBA00019373"/>
    </source>
</evidence>
<dbReference type="Proteomes" id="UP000683421">
    <property type="component" value="Chromosome"/>
</dbReference>
<evidence type="ECO:0000256" key="13">
    <source>
        <dbReference type="ARBA" id="ARBA00022989"/>
    </source>
</evidence>
<comment type="catalytic activity">
    <reaction evidence="1 18">
        <text>a 1,2-diacyl-sn-glycero-3-phosphate + CTP + H(+) = a CDP-1,2-diacyl-sn-glycerol + diphosphate</text>
        <dbReference type="Rhea" id="RHEA:16229"/>
        <dbReference type="ChEBI" id="CHEBI:15378"/>
        <dbReference type="ChEBI" id="CHEBI:33019"/>
        <dbReference type="ChEBI" id="CHEBI:37563"/>
        <dbReference type="ChEBI" id="CHEBI:58332"/>
        <dbReference type="ChEBI" id="CHEBI:58608"/>
        <dbReference type="EC" id="2.7.7.41"/>
    </reaction>
</comment>
<evidence type="ECO:0000256" key="14">
    <source>
        <dbReference type="ARBA" id="ARBA00023098"/>
    </source>
</evidence>
<evidence type="ECO:0000256" key="2">
    <source>
        <dbReference type="ARBA" id="ARBA00004651"/>
    </source>
</evidence>
<feature type="transmembrane region" description="Helical" evidence="19">
    <location>
        <begin position="128"/>
        <end position="148"/>
    </location>
</feature>
<keyword evidence="13 19" id="KW-1133">Transmembrane helix</keyword>
<feature type="transmembrane region" description="Helical" evidence="19">
    <location>
        <begin position="193"/>
        <end position="211"/>
    </location>
</feature>
<reference evidence="20 21" key="1">
    <citation type="submission" date="2021-06" db="EMBL/GenBank/DDBJ databases">
        <title>Ulceroglandular infection and bacteremia caused by Francisella salimarina in an immunocompromised patient, France.</title>
        <authorList>
            <person name="Hennebique A."/>
            <person name="Caspar Y."/>
            <person name="Maurin M."/>
            <person name="Boisset S."/>
            <person name="Pelloux I."/>
            <person name="Gallego-Hernanz M.P."/>
            <person name="Burucoa C."/>
            <person name="Cazenave-Roblot F."/>
            <person name="Plouzeau C."/>
            <person name="Rammaert B."/>
        </authorList>
    </citation>
    <scope>NUCLEOTIDE SEQUENCE [LARGE SCALE GENOMIC DNA]</scope>
    <source>
        <strain evidence="20 21">CHUGA-F75</strain>
    </source>
</reference>
<dbReference type="GO" id="GO:0005886">
    <property type="term" value="C:plasma membrane"/>
    <property type="evidence" value="ECO:0007669"/>
    <property type="project" value="UniProtKB-SubCell"/>
</dbReference>
<dbReference type="KEGG" id="fsr:KQR59_01105"/>
<dbReference type="PANTHER" id="PTHR46382:SF1">
    <property type="entry name" value="PHOSPHATIDATE CYTIDYLYLTRANSFERASE"/>
    <property type="match status" value="1"/>
</dbReference>
<evidence type="ECO:0000256" key="18">
    <source>
        <dbReference type="RuleBase" id="RU003938"/>
    </source>
</evidence>
<keyword evidence="17" id="KW-1208">Phospholipid metabolism</keyword>
<evidence type="ECO:0000256" key="8">
    <source>
        <dbReference type="ARBA" id="ARBA00022475"/>
    </source>
</evidence>
<keyword evidence="11 18" id="KW-0812">Transmembrane</keyword>
<comment type="pathway">
    <text evidence="3 18">Phospholipid metabolism; CDP-diacylglycerol biosynthesis; CDP-diacylglycerol from sn-glycerol 3-phosphate: step 3/3.</text>
</comment>
<gene>
    <name evidence="20" type="ORF">KQR59_01105</name>
</gene>
<proteinExistence type="inferred from homology"/>
<dbReference type="EMBL" id="CP076680">
    <property type="protein sequence ID" value="QWU99511.1"/>
    <property type="molecule type" value="Genomic_DNA"/>
</dbReference>
<feature type="transmembrane region" description="Helical" evidence="19">
    <location>
        <begin position="56"/>
        <end position="84"/>
    </location>
</feature>
<dbReference type="AlphaFoldDB" id="A0AAJ4NPS8"/>
<keyword evidence="21" id="KW-1185">Reference proteome</keyword>
<dbReference type="EC" id="2.7.7.41" evidence="6 18"/>
<comment type="pathway">
    <text evidence="4">Lipid metabolism.</text>
</comment>
<evidence type="ECO:0000256" key="10">
    <source>
        <dbReference type="ARBA" id="ARBA00022679"/>
    </source>
</evidence>
<evidence type="ECO:0000256" key="9">
    <source>
        <dbReference type="ARBA" id="ARBA00022516"/>
    </source>
</evidence>
<dbReference type="PANTHER" id="PTHR46382">
    <property type="entry name" value="PHOSPHATIDATE CYTIDYLYLTRANSFERASE"/>
    <property type="match status" value="1"/>
</dbReference>
<keyword evidence="8" id="KW-1003">Cell membrane</keyword>
<dbReference type="RefSeq" id="WP_216692300.1">
    <property type="nucleotide sequence ID" value="NZ_CP076680.1"/>
</dbReference>
<feature type="transmembrane region" description="Helical" evidence="19">
    <location>
        <begin position="9"/>
        <end position="36"/>
    </location>
</feature>
<keyword evidence="9" id="KW-0444">Lipid biosynthesis</keyword>
<evidence type="ECO:0000256" key="3">
    <source>
        <dbReference type="ARBA" id="ARBA00005119"/>
    </source>
</evidence>
<keyword evidence="12 18" id="KW-0548">Nucleotidyltransferase</keyword>
<keyword evidence="10 18" id="KW-0808">Transferase</keyword>
<evidence type="ECO:0000256" key="16">
    <source>
        <dbReference type="ARBA" id="ARBA00023209"/>
    </source>
</evidence>
<name>A0AAJ4NPS8_9GAMM</name>
<evidence type="ECO:0000256" key="12">
    <source>
        <dbReference type="ARBA" id="ARBA00022695"/>
    </source>
</evidence>
<protein>
    <recommendedName>
        <fullName evidence="7 18">Phosphatidate cytidylyltransferase</fullName>
        <ecNumber evidence="6 18">2.7.7.41</ecNumber>
    </recommendedName>
</protein>